<keyword evidence="2" id="KW-1185">Reference proteome</keyword>
<dbReference type="Proteomes" id="UP000887540">
    <property type="component" value="Unplaced"/>
</dbReference>
<evidence type="ECO:0000256" key="1">
    <source>
        <dbReference type="SAM" id="SignalP"/>
    </source>
</evidence>
<sequence length="162" mass="18973">MRSLIFLFLVFIIKATSSLRFKRYNINYDNNNFNQYQPILTNQQQDQQNYQNILSRGYTPQDSSQYTNNIYGYDYRSNSNMPYTLVGNPSQYLPPEQRYEQVGNVNGYGYPYGRFKRQLTNRSGITWSLPVNRTAQDIANSGNVVYGFDPNSWDPYAFRSVS</sequence>
<protein>
    <submittedName>
        <fullName evidence="3">Uncharacterized protein</fullName>
    </submittedName>
</protein>
<dbReference type="AlphaFoldDB" id="A0A914DIA0"/>
<proteinExistence type="predicted"/>
<dbReference type="WBParaSite" id="ACRNAN_scaffold278.g26887.t1">
    <property type="protein sequence ID" value="ACRNAN_scaffold278.g26887.t1"/>
    <property type="gene ID" value="ACRNAN_scaffold278.g26887"/>
</dbReference>
<reference evidence="3" key="1">
    <citation type="submission" date="2022-11" db="UniProtKB">
        <authorList>
            <consortium name="WormBaseParasite"/>
        </authorList>
    </citation>
    <scope>IDENTIFICATION</scope>
</reference>
<feature type="signal peptide" evidence="1">
    <location>
        <begin position="1"/>
        <end position="18"/>
    </location>
</feature>
<name>A0A914DIA0_9BILA</name>
<feature type="chain" id="PRO_5037770192" evidence="1">
    <location>
        <begin position="19"/>
        <end position="162"/>
    </location>
</feature>
<evidence type="ECO:0000313" key="3">
    <source>
        <dbReference type="WBParaSite" id="ACRNAN_scaffold278.g26887.t1"/>
    </source>
</evidence>
<keyword evidence="1" id="KW-0732">Signal</keyword>
<accession>A0A914DIA0</accession>
<evidence type="ECO:0000313" key="2">
    <source>
        <dbReference type="Proteomes" id="UP000887540"/>
    </source>
</evidence>
<organism evidence="2 3">
    <name type="scientific">Acrobeloides nanus</name>
    <dbReference type="NCBI Taxonomy" id="290746"/>
    <lineage>
        <taxon>Eukaryota</taxon>
        <taxon>Metazoa</taxon>
        <taxon>Ecdysozoa</taxon>
        <taxon>Nematoda</taxon>
        <taxon>Chromadorea</taxon>
        <taxon>Rhabditida</taxon>
        <taxon>Tylenchina</taxon>
        <taxon>Cephalobomorpha</taxon>
        <taxon>Cephaloboidea</taxon>
        <taxon>Cephalobidae</taxon>
        <taxon>Acrobeloides</taxon>
    </lineage>
</organism>